<feature type="transmembrane region" description="Helical" evidence="8">
    <location>
        <begin position="7"/>
        <end position="26"/>
    </location>
</feature>
<evidence type="ECO:0000256" key="7">
    <source>
        <dbReference type="PIRNR" id="PIRNR016636"/>
    </source>
</evidence>
<evidence type="ECO:0000313" key="9">
    <source>
        <dbReference type="EMBL" id="ABK16479.1"/>
    </source>
</evidence>
<evidence type="ECO:0000256" key="6">
    <source>
        <dbReference type="ARBA" id="ARBA00023136"/>
    </source>
</evidence>
<dbReference type="eggNOG" id="COG1696">
    <property type="taxonomic scope" value="Bacteria"/>
</dbReference>
<evidence type="ECO:0000256" key="5">
    <source>
        <dbReference type="ARBA" id="ARBA00022989"/>
    </source>
</evidence>
<dbReference type="GO" id="GO:0016746">
    <property type="term" value="F:acyltransferase activity"/>
    <property type="evidence" value="ECO:0007669"/>
    <property type="project" value="UniProtKB-KW"/>
</dbReference>
<keyword evidence="3 7" id="KW-1003">Cell membrane</keyword>
<keyword evidence="6 7" id="KW-0472">Membrane</keyword>
<feature type="transmembrane region" description="Helical" evidence="8">
    <location>
        <begin position="46"/>
        <end position="63"/>
    </location>
</feature>
<evidence type="ECO:0000256" key="4">
    <source>
        <dbReference type="ARBA" id="ARBA00022692"/>
    </source>
</evidence>
<evidence type="ECO:0000256" key="8">
    <source>
        <dbReference type="SAM" id="Phobius"/>
    </source>
</evidence>
<dbReference type="HOGENOM" id="CLU_025255_0_1_7"/>
<dbReference type="EMBL" id="CP000478">
    <property type="protein sequence ID" value="ABK16479.1"/>
    <property type="molecule type" value="Genomic_DNA"/>
</dbReference>
<dbReference type="GO" id="GO:0005886">
    <property type="term" value="C:plasma membrane"/>
    <property type="evidence" value="ECO:0007669"/>
    <property type="project" value="UniProtKB-SubCell"/>
</dbReference>
<evidence type="ECO:0000256" key="3">
    <source>
        <dbReference type="ARBA" id="ARBA00022475"/>
    </source>
</evidence>
<reference evidence="9 10" key="1">
    <citation type="submission" date="2006-10" db="EMBL/GenBank/DDBJ databases">
        <title>Complete sequence of Syntrophobacter fumaroxidans MPOB.</title>
        <authorList>
            <consortium name="US DOE Joint Genome Institute"/>
            <person name="Copeland A."/>
            <person name="Lucas S."/>
            <person name="Lapidus A."/>
            <person name="Barry K."/>
            <person name="Detter J.C."/>
            <person name="Glavina del Rio T."/>
            <person name="Hammon N."/>
            <person name="Israni S."/>
            <person name="Pitluck S."/>
            <person name="Goltsman E.G."/>
            <person name="Martinez M."/>
            <person name="Schmutz J."/>
            <person name="Larimer F."/>
            <person name="Land M."/>
            <person name="Hauser L."/>
            <person name="Kyrpides N."/>
            <person name="Kim E."/>
            <person name="Boone D.R."/>
            <person name="Brockman F."/>
            <person name="Culley D."/>
            <person name="Ferry J."/>
            <person name="Gunsalus R."/>
            <person name="McInerney M.J."/>
            <person name="Morrison M."/>
            <person name="Plugge C."/>
            <person name="Rohlin L."/>
            <person name="Scholten J."/>
            <person name="Sieber J."/>
            <person name="Stams A.J.M."/>
            <person name="Worm P."/>
            <person name="Henstra A.M."/>
            <person name="Richardson P."/>
        </authorList>
    </citation>
    <scope>NUCLEOTIDE SEQUENCE [LARGE SCALE GENOMIC DNA]</scope>
    <source>
        <strain evidence="10">DSM 10017 / MPOB</strain>
    </source>
</reference>
<dbReference type="Pfam" id="PF03062">
    <property type="entry name" value="MBOAT"/>
    <property type="match status" value="1"/>
</dbReference>
<dbReference type="PIRSF" id="PIRSF500217">
    <property type="entry name" value="AlgI"/>
    <property type="match status" value="1"/>
</dbReference>
<feature type="transmembrane region" description="Helical" evidence="8">
    <location>
        <begin position="75"/>
        <end position="94"/>
    </location>
</feature>
<feature type="transmembrane region" description="Helical" evidence="8">
    <location>
        <begin position="329"/>
        <end position="345"/>
    </location>
</feature>
<dbReference type="InterPro" id="IPR051085">
    <property type="entry name" value="MB_O-acyltransferase"/>
</dbReference>
<keyword evidence="7 9" id="KW-0808">Transferase</keyword>
<dbReference type="STRING" id="335543.Sfum_0781"/>
<keyword evidence="5 8" id="KW-1133">Transmembrane helix</keyword>
<feature type="transmembrane region" description="Helical" evidence="8">
    <location>
        <begin position="465"/>
        <end position="487"/>
    </location>
</feature>
<dbReference type="InParanoid" id="A0LGC7"/>
<keyword evidence="7" id="KW-0012">Acyltransferase</keyword>
<dbReference type="InterPro" id="IPR004299">
    <property type="entry name" value="MBOAT_fam"/>
</dbReference>
<keyword evidence="4 8" id="KW-0812">Transmembrane</keyword>
<feature type="transmembrane region" description="Helical" evidence="8">
    <location>
        <begin position="188"/>
        <end position="206"/>
    </location>
</feature>
<evidence type="ECO:0000313" key="10">
    <source>
        <dbReference type="Proteomes" id="UP000001784"/>
    </source>
</evidence>
<dbReference type="RefSeq" id="WP_011697652.1">
    <property type="nucleotide sequence ID" value="NC_008554.1"/>
</dbReference>
<keyword evidence="10" id="KW-1185">Reference proteome</keyword>
<name>A0LGC7_SYNFM</name>
<comment type="similarity">
    <text evidence="2 7">Belongs to the membrane-bound acyltransferase family.</text>
</comment>
<dbReference type="PANTHER" id="PTHR13285">
    <property type="entry name" value="ACYLTRANSFERASE"/>
    <property type="match status" value="1"/>
</dbReference>
<feature type="transmembrane region" description="Helical" evidence="8">
    <location>
        <begin position="424"/>
        <end position="444"/>
    </location>
</feature>
<dbReference type="InterPro" id="IPR028362">
    <property type="entry name" value="AlgI"/>
</dbReference>
<dbReference type="InterPro" id="IPR024194">
    <property type="entry name" value="Ac/AlaTfrase_AlgI/DltB"/>
</dbReference>
<dbReference type="OrthoDB" id="139172at2"/>
<dbReference type="AlphaFoldDB" id="A0LGC7"/>
<dbReference type="Proteomes" id="UP000001784">
    <property type="component" value="Chromosome"/>
</dbReference>
<dbReference type="PANTHER" id="PTHR13285:SF18">
    <property type="entry name" value="PROTEIN-CYSTEINE N-PALMITOYLTRANSFERASE RASP"/>
    <property type="match status" value="1"/>
</dbReference>
<evidence type="ECO:0000256" key="1">
    <source>
        <dbReference type="ARBA" id="ARBA00004651"/>
    </source>
</evidence>
<proteinExistence type="inferred from homology"/>
<dbReference type="GO" id="GO:0042121">
    <property type="term" value="P:alginic acid biosynthetic process"/>
    <property type="evidence" value="ECO:0007669"/>
    <property type="project" value="InterPro"/>
</dbReference>
<dbReference type="PIRSF" id="PIRSF016636">
    <property type="entry name" value="AlgI_DltB"/>
    <property type="match status" value="1"/>
</dbReference>
<evidence type="ECO:0000256" key="2">
    <source>
        <dbReference type="ARBA" id="ARBA00010323"/>
    </source>
</evidence>
<organism evidence="9 10">
    <name type="scientific">Syntrophobacter fumaroxidans (strain DSM 10017 / MPOB)</name>
    <dbReference type="NCBI Taxonomy" id="335543"/>
    <lineage>
        <taxon>Bacteria</taxon>
        <taxon>Pseudomonadati</taxon>
        <taxon>Thermodesulfobacteriota</taxon>
        <taxon>Syntrophobacteria</taxon>
        <taxon>Syntrophobacterales</taxon>
        <taxon>Syntrophobacteraceae</taxon>
        <taxon>Syntrophobacter</taxon>
    </lineage>
</organism>
<dbReference type="KEGG" id="sfu:Sfum_0781"/>
<sequence length="490" mass="55547">MSFNSISFLVFFTTVVIAYFALPHRLRWILLLAGSYFFYGYCQPGYLALIMATTMVSFAFAKAMQDAGTQRKKRILLGLCIGLNVSVLLVFKYYNFFGTSITALLSSINVSVNIPRIDLLLPLGISFYTFRTVSYLVDVYRGKVGAEKHLGVFALYVSFFPQLIAGPIERSPHLIPQLHERKTFDPEKFTEGFTLMLWGFFMKLVIADRIGVYVNAVFNNPHAYSGGHCLLASYLFTYQIFCDFAGYSSIAVGASRIFGYDLVINFRRPYFSRSLREFWTRWHISLSTWFRDYLYIPLGGNRVSRARHVLNLAVVFLVSGLWHGANWTFVAWGGIHGLGVILAEWTSGFRKRAVTIMGLKNHGQLAAIVQVVLTFHMVSMAWVFFRASSIAEAWTIVTKIFSGWQFNLNYAGLVILPFTNDSSAVAAFLVSVLFIAFMQYVEFINETGDARILKLWRSSGRFRGGCLVGLALIILLFGEFSSTTFIYRQF</sequence>
<protein>
    <submittedName>
        <fullName evidence="9">Membrane bound O-acyl transferase, MBOAT family protein</fullName>
    </submittedName>
</protein>
<accession>A0LGC7</accession>
<comment type="subcellular location">
    <subcellularLocation>
        <location evidence="1">Cell membrane</location>
        <topology evidence="1">Multi-pass membrane protein</topology>
    </subcellularLocation>
</comment>
<gene>
    <name evidence="9" type="ordered locus">Sfum_0781</name>
</gene>
<feature type="transmembrane region" description="Helical" evidence="8">
    <location>
        <begin position="365"/>
        <end position="385"/>
    </location>
</feature>